<accession>A0A388SBJ3</accession>
<keyword evidence="10" id="KW-1185">Reference proteome</keyword>
<comment type="caution">
    <text evidence="9">The sequence shown here is derived from an EMBL/GenBank/DDBJ whole genome shotgun (WGS) entry which is preliminary data.</text>
</comment>
<evidence type="ECO:0000259" key="8">
    <source>
        <dbReference type="Pfam" id="PF02554"/>
    </source>
</evidence>
<dbReference type="InterPro" id="IPR003706">
    <property type="entry name" value="CstA_N"/>
</dbReference>
<feature type="transmembrane region" description="Helical" evidence="7">
    <location>
        <begin position="374"/>
        <end position="398"/>
    </location>
</feature>
<dbReference type="InterPro" id="IPR051605">
    <property type="entry name" value="CstA"/>
</dbReference>
<keyword evidence="6 7" id="KW-0472">Membrane</keyword>
<feature type="transmembrane region" description="Helical" evidence="7">
    <location>
        <begin position="198"/>
        <end position="218"/>
    </location>
</feature>
<evidence type="ECO:0000256" key="4">
    <source>
        <dbReference type="ARBA" id="ARBA00022692"/>
    </source>
</evidence>
<reference evidence="9 10" key="1">
    <citation type="journal article" date="2018" name="Int. J. Syst. Evol. Microbiol.">
        <title>Mesosutterella multiformis gen. nov., sp. nov., a member of the family Sutterellaceae and Sutterella megalosphaeroides sp. nov., isolated from human faeces.</title>
        <authorList>
            <person name="Sakamoto M."/>
            <person name="Ikeyama N."/>
            <person name="Kunihiro T."/>
            <person name="Iino T."/>
            <person name="Yuki M."/>
            <person name="Ohkuma M."/>
        </authorList>
    </citation>
    <scope>NUCLEOTIDE SEQUENCE [LARGE SCALE GENOMIC DNA]</scope>
    <source>
        <strain evidence="9 10">4NBBH2</strain>
    </source>
</reference>
<evidence type="ECO:0000256" key="1">
    <source>
        <dbReference type="ARBA" id="ARBA00004651"/>
    </source>
</evidence>
<feature type="domain" description="CstA N-terminal" evidence="8">
    <location>
        <begin position="2"/>
        <end position="347"/>
    </location>
</feature>
<feature type="transmembrane region" description="Helical" evidence="7">
    <location>
        <begin position="456"/>
        <end position="476"/>
    </location>
</feature>
<feature type="transmembrane region" description="Helical" evidence="7">
    <location>
        <begin position="84"/>
        <end position="107"/>
    </location>
</feature>
<feature type="transmembrane region" description="Helical" evidence="7">
    <location>
        <begin position="516"/>
        <end position="541"/>
    </location>
</feature>
<feature type="transmembrane region" description="Helical" evidence="7">
    <location>
        <begin position="166"/>
        <end position="186"/>
    </location>
</feature>
<dbReference type="Proteomes" id="UP000266091">
    <property type="component" value="Unassembled WGS sequence"/>
</dbReference>
<feature type="transmembrane region" description="Helical" evidence="7">
    <location>
        <begin position="288"/>
        <end position="308"/>
    </location>
</feature>
<evidence type="ECO:0000256" key="6">
    <source>
        <dbReference type="ARBA" id="ARBA00023136"/>
    </source>
</evidence>
<dbReference type="AlphaFoldDB" id="A0A388SBJ3"/>
<dbReference type="Pfam" id="PF02554">
    <property type="entry name" value="CstA"/>
    <property type="match status" value="2"/>
</dbReference>
<feature type="transmembrane region" description="Helical" evidence="7">
    <location>
        <begin position="328"/>
        <end position="354"/>
    </location>
</feature>
<protein>
    <submittedName>
        <fullName evidence="9">Carbon starvation protein A</fullName>
    </submittedName>
</protein>
<keyword evidence="4 7" id="KW-0812">Transmembrane</keyword>
<dbReference type="GO" id="GO:0009267">
    <property type="term" value="P:cellular response to starvation"/>
    <property type="evidence" value="ECO:0007669"/>
    <property type="project" value="InterPro"/>
</dbReference>
<dbReference type="RefSeq" id="WP_116270014.1">
    <property type="nucleotide sequence ID" value="NZ_BGZJ01000001.1"/>
</dbReference>
<feature type="transmembrane region" description="Helical" evidence="7">
    <location>
        <begin position="128"/>
        <end position="146"/>
    </location>
</feature>
<dbReference type="PANTHER" id="PTHR30252:SF0">
    <property type="entry name" value="PEPTIDE TRANSPORTER CSTA"/>
    <property type="match status" value="1"/>
</dbReference>
<feature type="transmembrane region" description="Helical" evidence="7">
    <location>
        <begin position="427"/>
        <end position="450"/>
    </location>
</feature>
<dbReference type="OrthoDB" id="9761224at2"/>
<gene>
    <name evidence="9" type="primary">cstA</name>
    <name evidence="9" type="ORF">MESMUL_10410</name>
</gene>
<sequence length="560" mass="59928">MNGLTVMLIAFVALGFGYFIYSKWLEKTWGIDPKQPTPAVKNAGGDYAPASKWTVAAHQFTSITGAGPVTGPIIAAMFGWLPALLWMLIGGVFFGAVQDFGSLYASVKNGGKSIGAIIEDYVGRTGRQLFLLFCWLFTLLVIAAFGDMVAATFNGFSKTGDLQVPNAAAASISMIYMVGAVLFGLFMKYVKPNSGVQFIVGLVLMVLMVWAGIAYPIYADANTWRYIVFIYLFAASVMPMWLLKQPRDYLSAYLLIGMIICGVLGVFIKNPTLNMPAVTGFTVKNMDLFPILFVTIACGAVSGFHSLVSSGTSSKMISNEKDMRLVGYGSMCAEVVLGIVSLVVVCAAATNGALPAGTPFQTFSHSVAGFLQDIFGVPADIAACILTMCVSALALTSVDAVARIGRMSLQELFQPAPGKEKTFIQKIFTNVVFSTVLTLVCGFALCMAGYMSVWPLFGSANQLLSALVLTGLAVFLKATGRKGWMLYVPMTFMFIVTMTALVEAVVRIFGQIANGTFVFMVGGLQLIVAFALIVLALLVVYHCVAKLREPAPVKAVAQAE</sequence>
<dbReference type="GO" id="GO:0005886">
    <property type="term" value="C:plasma membrane"/>
    <property type="evidence" value="ECO:0007669"/>
    <property type="project" value="UniProtKB-SubCell"/>
</dbReference>
<feature type="transmembrane region" description="Helical" evidence="7">
    <location>
        <begin position="250"/>
        <end position="268"/>
    </location>
</feature>
<organism evidence="9 10">
    <name type="scientific">Mesosutterella multiformis</name>
    <dbReference type="NCBI Taxonomy" id="2259133"/>
    <lineage>
        <taxon>Bacteria</taxon>
        <taxon>Pseudomonadati</taxon>
        <taxon>Pseudomonadota</taxon>
        <taxon>Betaproteobacteria</taxon>
        <taxon>Burkholderiales</taxon>
        <taxon>Sutterellaceae</taxon>
        <taxon>Mesosutterella</taxon>
    </lineage>
</organism>
<evidence type="ECO:0000256" key="2">
    <source>
        <dbReference type="ARBA" id="ARBA00007755"/>
    </source>
</evidence>
<feature type="transmembrane region" description="Helical" evidence="7">
    <location>
        <begin position="224"/>
        <end position="243"/>
    </location>
</feature>
<evidence type="ECO:0000256" key="7">
    <source>
        <dbReference type="SAM" id="Phobius"/>
    </source>
</evidence>
<accession>A0A401LH82</accession>
<dbReference type="PANTHER" id="PTHR30252">
    <property type="entry name" value="INNER MEMBRANE PEPTIDE TRANSPORTER"/>
    <property type="match status" value="1"/>
</dbReference>
<comment type="subcellular location">
    <subcellularLocation>
        <location evidence="1">Cell membrane</location>
        <topology evidence="1">Multi-pass membrane protein</topology>
    </subcellularLocation>
</comment>
<feature type="transmembrane region" description="Helical" evidence="7">
    <location>
        <begin position="488"/>
        <end position="510"/>
    </location>
</feature>
<proteinExistence type="inferred from homology"/>
<evidence type="ECO:0000256" key="3">
    <source>
        <dbReference type="ARBA" id="ARBA00022475"/>
    </source>
</evidence>
<name>A0A388SBJ3_9BURK</name>
<dbReference type="EMBL" id="BGZJ01000001">
    <property type="protein sequence ID" value="GBO93687.1"/>
    <property type="molecule type" value="Genomic_DNA"/>
</dbReference>
<comment type="similarity">
    <text evidence="2">Belongs to the peptide transporter carbon starvation (CstA) (TC 2.A.114) family.</text>
</comment>
<evidence type="ECO:0000313" key="10">
    <source>
        <dbReference type="Proteomes" id="UP000266091"/>
    </source>
</evidence>
<keyword evidence="5 7" id="KW-1133">Transmembrane helix</keyword>
<feature type="transmembrane region" description="Helical" evidence="7">
    <location>
        <begin position="6"/>
        <end position="25"/>
    </location>
</feature>
<evidence type="ECO:0000256" key="5">
    <source>
        <dbReference type="ARBA" id="ARBA00022989"/>
    </source>
</evidence>
<evidence type="ECO:0000313" key="9">
    <source>
        <dbReference type="EMBL" id="GBO93687.1"/>
    </source>
</evidence>
<keyword evidence="3" id="KW-1003">Cell membrane</keyword>
<feature type="domain" description="CstA N-terminal" evidence="8">
    <location>
        <begin position="355"/>
        <end position="500"/>
    </location>
</feature>